<evidence type="ECO:0000313" key="2">
    <source>
        <dbReference type="Proteomes" id="UP000030960"/>
    </source>
</evidence>
<sequence length="292" mass="32473">MSRPDAILHIGFNKCGSTALQQWLGDQASALADQGIWYRRMDPRDDVVCTNPQLQVLACTLAGEDVPARPMNAVLGITDPASQDRVAEDFRRDFEARVAKGGFDTWVGSSEALVGRNMTPAATQALADWLSSLFGRVRYVAYIRRPEPWLVSLYGHHKRRSGQDESLAEFAKRVGQAPFARLLGMWQQAVGPEALDVRLFREDWLRGSGLVEDFASVLGLPSGVVETRAKRLNTSFRDGLRGLMPLTRAPKRPSLSAETRSAIANRNAETMAWIEGHCFADRRAEFRTWAAE</sequence>
<evidence type="ECO:0000313" key="1">
    <source>
        <dbReference type="EMBL" id="KHQ55226.1"/>
    </source>
</evidence>
<protein>
    <submittedName>
        <fullName evidence="1">Lipopolysaccharide biosynthesis protein-like protein</fullName>
    </submittedName>
</protein>
<keyword evidence="2" id="KW-1185">Reference proteome</keyword>
<dbReference type="EMBL" id="JSUQ01000001">
    <property type="protein sequence ID" value="KHQ55226.1"/>
    <property type="molecule type" value="Genomic_DNA"/>
</dbReference>
<reference evidence="1 2" key="1">
    <citation type="submission" date="2014-10" db="EMBL/GenBank/DDBJ databases">
        <title>Genome sequence of Ponticoccus sp. strain UMTAT08 isolated from clonal culture of toxic dinoflagellate Alexandrium tamiyavanichii.</title>
        <authorList>
            <person name="Gan H.Y."/>
            <person name="Muhd D.-D."/>
            <person name="Mohd Noor M.E."/>
            <person name="Yeong Y.S."/>
            <person name="Usup G."/>
        </authorList>
    </citation>
    <scope>NUCLEOTIDE SEQUENCE [LARGE SCALE GENOMIC DNA]</scope>
    <source>
        <strain evidence="1 2">UMTAT08</strain>
    </source>
</reference>
<dbReference type="Proteomes" id="UP000030960">
    <property type="component" value="Unassembled WGS sequence"/>
</dbReference>
<organism evidence="1 2">
    <name type="scientific">Mameliella alba</name>
    <dbReference type="NCBI Taxonomy" id="561184"/>
    <lineage>
        <taxon>Bacteria</taxon>
        <taxon>Pseudomonadati</taxon>
        <taxon>Pseudomonadota</taxon>
        <taxon>Alphaproteobacteria</taxon>
        <taxon>Rhodobacterales</taxon>
        <taxon>Roseobacteraceae</taxon>
        <taxon>Mameliella</taxon>
    </lineage>
</organism>
<dbReference type="STRING" id="561184.SAMN05216376_103266"/>
<dbReference type="AlphaFoldDB" id="A0A0B3SET8"/>
<dbReference type="SUPFAM" id="SSF52540">
    <property type="entry name" value="P-loop containing nucleoside triphosphate hydrolases"/>
    <property type="match status" value="1"/>
</dbReference>
<dbReference type="PATRIC" id="fig|1515334.3.peg.263"/>
<name>A0A0B3SET8_9RHOB</name>
<dbReference type="OrthoDB" id="547419at2"/>
<gene>
    <name evidence="1" type="ORF">OA50_00262</name>
</gene>
<dbReference type="Gene3D" id="3.40.50.300">
    <property type="entry name" value="P-loop containing nucleotide triphosphate hydrolases"/>
    <property type="match status" value="1"/>
</dbReference>
<proteinExistence type="predicted"/>
<dbReference type="InterPro" id="IPR027417">
    <property type="entry name" value="P-loop_NTPase"/>
</dbReference>
<accession>A0A0B3SET8</accession>
<comment type="caution">
    <text evidence="1">The sequence shown here is derived from an EMBL/GenBank/DDBJ whole genome shotgun (WGS) entry which is preliminary data.</text>
</comment>
<dbReference type="RefSeq" id="WP_043136340.1">
    <property type="nucleotide sequence ID" value="NZ_JSUQ01000001.1"/>
</dbReference>